<sequence length="371" mass="40818">MVFSSRPLYFDPPNQQYHHQHQQQQQQQQQVSLFGAGNEISNTSSLQHLPPQQPPVAPGGSRTIRPGSMTDRARMAKVPLPETALRCPRCESSNTKFCYFNNYSLTQPRHFCKTCRRYWTRGGALRNVPVGGGCRRATKRSSKKRLKSPAASGTDIATTTNSTDQAFGSSSSAGLNGNNSMDGACYLPFYPKGMSQMGHEFEAHYTGGESFGGAPNDPHIAKLFQNDQQWGRLAEATTGSSAVTATLLTQMHPPFPFMDNLAQQHQQEHSAIPSGLLYQFNQQGLSGSTLDSLRTCSNSSMMNKSMMDPMAMSQFANIKMEDSNDKGLRRLLGLQTQAAASNHMTSGDHQFNWLDNGTANAWTDLSGFYTP</sequence>
<keyword evidence="3 9" id="KW-0862">Zinc</keyword>
<feature type="region of interest" description="Disordered" evidence="10">
    <location>
        <begin position="41"/>
        <end position="72"/>
    </location>
</feature>
<comment type="subcellular location">
    <subcellularLocation>
        <location evidence="8 9">Nucleus</location>
    </subcellularLocation>
</comment>
<accession>A0A7N0TM54</accession>
<keyword evidence="4 9" id="KW-0805">Transcription regulation</keyword>
<dbReference type="Gramene" id="Kaladp0039s0622.1.v1.1">
    <property type="protein sequence ID" value="Kaladp0039s0622.1.v1.1"/>
    <property type="gene ID" value="Kaladp0039s0622.v1.1"/>
</dbReference>
<dbReference type="AlphaFoldDB" id="A0A7N0TM54"/>
<keyword evidence="13" id="KW-1185">Reference proteome</keyword>
<comment type="function">
    <text evidence="9">Transcription factor that binds specifically to a 5'-AA[AG]G-3' consensus core sequence.</text>
</comment>
<dbReference type="EnsemblPlants" id="Kaladp0039s0622.1.v1.1">
    <property type="protein sequence ID" value="Kaladp0039s0622.1.v1.1"/>
    <property type="gene ID" value="Kaladp0039s0622.v1.1"/>
</dbReference>
<evidence type="ECO:0000256" key="5">
    <source>
        <dbReference type="ARBA" id="ARBA00023125"/>
    </source>
</evidence>
<reference evidence="12" key="1">
    <citation type="submission" date="2021-01" db="UniProtKB">
        <authorList>
            <consortium name="EnsemblPlants"/>
        </authorList>
    </citation>
    <scope>IDENTIFICATION</scope>
</reference>
<dbReference type="GO" id="GO:0003677">
    <property type="term" value="F:DNA binding"/>
    <property type="evidence" value="ECO:0007669"/>
    <property type="project" value="UniProtKB-UniRule"/>
</dbReference>
<dbReference type="Proteomes" id="UP000594263">
    <property type="component" value="Unplaced"/>
</dbReference>
<organism evidence="12 13">
    <name type="scientific">Kalanchoe fedtschenkoi</name>
    <name type="common">Lavender scallops</name>
    <name type="synonym">South American air plant</name>
    <dbReference type="NCBI Taxonomy" id="63787"/>
    <lineage>
        <taxon>Eukaryota</taxon>
        <taxon>Viridiplantae</taxon>
        <taxon>Streptophyta</taxon>
        <taxon>Embryophyta</taxon>
        <taxon>Tracheophyta</taxon>
        <taxon>Spermatophyta</taxon>
        <taxon>Magnoliopsida</taxon>
        <taxon>eudicotyledons</taxon>
        <taxon>Gunneridae</taxon>
        <taxon>Pentapetalae</taxon>
        <taxon>Saxifragales</taxon>
        <taxon>Crassulaceae</taxon>
        <taxon>Kalanchoe</taxon>
    </lineage>
</organism>
<dbReference type="PANTHER" id="PTHR31992:SF351">
    <property type="entry name" value="DOF ZINC FINGER PROTEIN"/>
    <property type="match status" value="1"/>
</dbReference>
<evidence type="ECO:0000256" key="9">
    <source>
        <dbReference type="RuleBase" id="RU369094"/>
    </source>
</evidence>
<evidence type="ECO:0000256" key="4">
    <source>
        <dbReference type="ARBA" id="ARBA00023015"/>
    </source>
</evidence>
<evidence type="ECO:0000313" key="13">
    <source>
        <dbReference type="Proteomes" id="UP000594263"/>
    </source>
</evidence>
<evidence type="ECO:0000256" key="2">
    <source>
        <dbReference type="ARBA" id="ARBA00022771"/>
    </source>
</evidence>
<feature type="region of interest" description="Disordered" evidence="10">
    <location>
        <begin position="135"/>
        <end position="173"/>
    </location>
</feature>
<keyword evidence="1 9" id="KW-0479">Metal-binding</keyword>
<name>A0A7N0TM54_KALFE</name>
<dbReference type="InterPro" id="IPR003851">
    <property type="entry name" value="Znf_Dof"/>
</dbReference>
<evidence type="ECO:0000256" key="8">
    <source>
        <dbReference type="PROSITE-ProRule" id="PRU00071"/>
    </source>
</evidence>
<dbReference type="GO" id="GO:0005634">
    <property type="term" value="C:nucleus"/>
    <property type="evidence" value="ECO:0007669"/>
    <property type="project" value="UniProtKB-SubCell"/>
</dbReference>
<evidence type="ECO:0000256" key="10">
    <source>
        <dbReference type="SAM" id="MobiDB-lite"/>
    </source>
</evidence>
<evidence type="ECO:0000256" key="7">
    <source>
        <dbReference type="ARBA" id="ARBA00023242"/>
    </source>
</evidence>
<feature type="compositionally biased region" description="Polar residues" evidence="10">
    <location>
        <begin position="155"/>
        <end position="167"/>
    </location>
</feature>
<keyword evidence="7 8" id="KW-0539">Nucleus</keyword>
<dbReference type="GO" id="GO:0008270">
    <property type="term" value="F:zinc ion binding"/>
    <property type="evidence" value="ECO:0007669"/>
    <property type="project" value="UniProtKB-KW"/>
</dbReference>
<protein>
    <recommendedName>
        <fullName evidence="9">Dof zinc finger protein</fullName>
    </recommendedName>
</protein>
<evidence type="ECO:0000256" key="1">
    <source>
        <dbReference type="ARBA" id="ARBA00022723"/>
    </source>
</evidence>
<evidence type="ECO:0000256" key="6">
    <source>
        <dbReference type="ARBA" id="ARBA00023163"/>
    </source>
</evidence>
<dbReference type="PANTHER" id="PTHR31992">
    <property type="entry name" value="DOF ZINC FINGER PROTEIN DOF1.4-RELATED"/>
    <property type="match status" value="1"/>
</dbReference>
<dbReference type="Pfam" id="PF02701">
    <property type="entry name" value="Zn_ribbon_Dof"/>
    <property type="match status" value="1"/>
</dbReference>
<keyword evidence="2 8" id="KW-0863">Zinc-finger</keyword>
<dbReference type="PROSITE" id="PS01361">
    <property type="entry name" value="ZF_DOF_1"/>
    <property type="match status" value="1"/>
</dbReference>
<dbReference type="GO" id="GO:0003700">
    <property type="term" value="F:DNA-binding transcription factor activity"/>
    <property type="evidence" value="ECO:0007669"/>
    <property type="project" value="UniProtKB-UniRule"/>
</dbReference>
<feature type="domain" description="Dof-type" evidence="11">
    <location>
        <begin position="85"/>
        <end position="139"/>
    </location>
</feature>
<evidence type="ECO:0000256" key="3">
    <source>
        <dbReference type="ARBA" id="ARBA00022833"/>
    </source>
</evidence>
<proteinExistence type="predicted"/>
<evidence type="ECO:0000313" key="12">
    <source>
        <dbReference type="EnsemblPlants" id="Kaladp0039s0622.1.v1.1"/>
    </source>
</evidence>
<evidence type="ECO:0000259" key="11">
    <source>
        <dbReference type="PROSITE" id="PS50884"/>
    </source>
</evidence>
<dbReference type="InterPro" id="IPR045174">
    <property type="entry name" value="Dof"/>
</dbReference>
<dbReference type="PROSITE" id="PS50884">
    <property type="entry name" value="ZF_DOF_2"/>
    <property type="match status" value="1"/>
</dbReference>
<keyword evidence="5 8" id="KW-0238">DNA-binding</keyword>
<keyword evidence="6 9" id="KW-0804">Transcription</keyword>
<feature type="compositionally biased region" description="Basic residues" evidence="10">
    <location>
        <begin position="136"/>
        <end position="147"/>
    </location>
</feature>